<evidence type="ECO:0000313" key="3">
    <source>
        <dbReference type="Proteomes" id="UP001430193"/>
    </source>
</evidence>
<sequence>MVCFFGAYQNSALSTTPPRQINEETQDSPHPRQQKQSQTEPRQTHHEEQKADECKWERVNPQANACKSALLEHPFQIKIRHIRSYSGATGPKTTYRTIKPSQDA</sequence>
<comment type="caution">
    <text evidence="2">The sequence shown here is derived from an EMBL/GenBank/DDBJ whole genome shotgun (WGS) entry which is preliminary data.</text>
</comment>
<feature type="compositionally biased region" description="Polar residues" evidence="1">
    <location>
        <begin position="8"/>
        <end position="19"/>
    </location>
</feature>
<dbReference type="RefSeq" id="WP_204630045.1">
    <property type="nucleotide sequence ID" value="NZ_BSOC01000009.1"/>
</dbReference>
<reference evidence="2" key="1">
    <citation type="submission" date="2020-10" db="EMBL/GenBank/DDBJ databases">
        <title>Phylogeny of dyella-like bacteria.</title>
        <authorList>
            <person name="Fu J."/>
        </authorList>
    </citation>
    <scope>NUCLEOTIDE SEQUENCE</scope>
    <source>
        <strain evidence="2">DHON07</strain>
    </source>
</reference>
<dbReference type="EMBL" id="JADIKF010000033">
    <property type="protein sequence ID" value="MBM7128426.1"/>
    <property type="molecule type" value="Genomic_DNA"/>
</dbReference>
<feature type="region of interest" description="Disordered" evidence="1">
    <location>
        <begin position="1"/>
        <end position="56"/>
    </location>
</feature>
<accession>A0ABS2KB86</accession>
<proteinExistence type="predicted"/>
<gene>
    <name evidence="2" type="ORF">ISS99_02735</name>
</gene>
<dbReference type="Proteomes" id="UP001430193">
    <property type="component" value="Unassembled WGS sequence"/>
</dbReference>
<feature type="compositionally biased region" description="Basic and acidic residues" evidence="1">
    <location>
        <begin position="42"/>
        <end position="56"/>
    </location>
</feature>
<organism evidence="2 3">
    <name type="scientific">Dyella mobilis</name>
    <dbReference type="NCBI Taxonomy" id="1849582"/>
    <lineage>
        <taxon>Bacteria</taxon>
        <taxon>Pseudomonadati</taxon>
        <taxon>Pseudomonadota</taxon>
        <taxon>Gammaproteobacteria</taxon>
        <taxon>Lysobacterales</taxon>
        <taxon>Rhodanobacteraceae</taxon>
        <taxon>Dyella</taxon>
    </lineage>
</organism>
<evidence type="ECO:0000256" key="1">
    <source>
        <dbReference type="SAM" id="MobiDB-lite"/>
    </source>
</evidence>
<keyword evidence="3" id="KW-1185">Reference proteome</keyword>
<evidence type="ECO:0000313" key="2">
    <source>
        <dbReference type="EMBL" id="MBM7128426.1"/>
    </source>
</evidence>
<name>A0ABS2KB86_9GAMM</name>
<protein>
    <submittedName>
        <fullName evidence="2">Uncharacterized protein</fullName>
    </submittedName>
</protein>